<name>A0ABR1L208_9PEZI</name>
<organism evidence="1 2">
    <name type="scientific">Phyllosticta citriasiana</name>
    <dbReference type="NCBI Taxonomy" id="595635"/>
    <lineage>
        <taxon>Eukaryota</taxon>
        <taxon>Fungi</taxon>
        <taxon>Dikarya</taxon>
        <taxon>Ascomycota</taxon>
        <taxon>Pezizomycotina</taxon>
        <taxon>Dothideomycetes</taxon>
        <taxon>Dothideomycetes incertae sedis</taxon>
        <taxon>Botryosphaeriales</taxon>
        <taxon>Phyllostictaceae</taxon>
        <taxon>Phyllosticta</taxon>
    </lineage>
</organism>
<reference evidence="1 2" key="1">
    <citation type="submission" date="2024-04" db="EMBL/GenBank/DDBJ databases">
        <title>Phyllosticta paracitricarpa is synonymous to the EU quarantine fungus P. citricarpa based on phylogenomic analyses.</title>
        <authorList>
            <consortium name="Lawrence Berkeley National Laboratory"/>
            <person name="Van Ingen-Buijs V.A."/>
            <person name="Van Westerhoven A.C."/>
            <person name="Haridas S."/>
            <person name="Skiadas P."/>
            <person name="Martin F."/>
            <person name="Groenewald J.Z."/>
            <person name="Crous P.W."/>
            <person name="Seidl M.F."/>
        </authorList>
    </citation>
    <scope>NUCLEOTIDE SEQUENCE [LARGE SCALE GENOMIC DNA]</scope>
    <source>
        <strain evidence="1 2">CBS 123371</strain>
    </source>
</reference>
<dbReference type="Proteomes" id="UP001363622">
    <property type="component" value="Unassembled WGS sequence"/>
</dbReference>
<keyword evidence="2" id="KW-1185">Reference proteome</keyword>
<dbReference type="EMBL" id="JBBPHU010000001">
    <property type="protein sequence ID" value="KAK7523573.1"/>
    <property type="molecule type" value="Genomic_DNA"/>
</dbReference>
<evidence type="ECO:0008006" key="3">
    <source>
        <dbReference type="Google" id="ProtNLM"/>
    </source>
</evidence>
<sequence length="81" mass="9091">MRGALRLVWSGLVWPAPSYVHRFPSALFSFFLFHQVESRHHGSDVISCVFAHLASPSCRIQSVCCRVSVYLASRGVTKPEN</sequence>
<proteinExistence type="predicted"/>
<protein>
    <recommendedName>
        <fullName evidence="3">Secreted protein</fullName>
    </recommendedName>
</protein>
<evidence type="ECO:0000313" key="1">
    <source>
        <dbReference type="EMBL" id="KAK7523573.1"/>
    </source>
</evidence>
<comment type="caution">
    <text evidence="1">The sequence shown here is derived from an EMBL/GenBank/DDBJ whole genome shotgun (WGS) entry which is preliminary data.</text>
</comment>
<gene>
    <name evidence="1" type="ORF">IWZ03DRAFT_6767</name>
</gene>
<evidence type="ECO:0000313" key="2">
    <source>
        <dbReference type="Proteomes" id="UP001363622"/>
    </source>
</evidence>
<accession>A0ABR1L208</accession>